<gene>
    <name evidence="2" type="ORF">D9X91_12965</name>
</gene>
<name>A0A3L7JVK2_9BACI</name>
<dbReference type="Proteomes" id="UP000276770">
    <property type="component" value="Unassembled WGS sequence"/>
</dbReference>
<evidence type="ECO:0000313" key="3">
    <source>
        <dbReference type="Proteomes" id="UP000276770"/>
    </source>
</evidence>
<comment type="caution">
    <text evidence="2">The sequence shown here is derived from an EMBL/GenBank/DDBJ whole genome shotgun (WGS) entry which is preliminary data.</text>
</comment>
<feature type="transmembrane region" description="Helical" evidence="1">
    <location>
        <begin position="7"/>
        <end position="28"/>
    </location>
</feature>
<dbReference type="RefSeq" id="WP_121681050.1">
    <property type="nucleotide sequence ID" value="NZ_RCVZ01000008.1"/>
</dbReference>
<dbReference type="OrthoDB" id="1650483at2"/>
<organism evidence="2 3">
    <name type="scientific">Falsibacillus albus</name>
    <dbReference type="NCBI Taxonomy" id="2478915"/>
    <lineage>
        <taxon>Bacteria</taxon>
        <taxon>Bacillati</taxon>
        <taxon>Bacillota</taxon>
        <taxon>Bacilli</taxon>
        <taxon>Bacillales</taxon>
        <taxon>Bacillaceae</taxon>
        <taxon>Falsibacillus</taxon>
    </lineage>
</organism>
<evidence type="ECO:0000256" key="1">
    <source>
        <dbReference type="SAM" id="Phobius"/>
    </source>
</evidence>
<accession>A0A3L7JVK2</accession>
<keyword evidence="1" id="KW-1133">Transmembrane helix</keyword>
<dbReference type="AlphaFoldDB" id="A0A3L7JVK2"/>
<keyword evidence="3" id="KW-1185">Reference proteome</keyword>
<protein>
    <submittedName>
        <fullName evidence="2">Uncharacterized protein</fullName>
    </submittedName>
</protein>
<proteinExistence type="predicted"/>
<keyword evidence="1" id="KW-0812">Transmembrane</keyword>
<dbReference type="EMBL" id="RCVZ01000008">
    <property type="protein sequence ID" value="RLQ94887.1"/>
    <property type="molecule type" value="Genomic_DNA"/>
</dbReference>
<keyword evidence="1" id="KW-0472">Membrane</keyword>
<reference evidence="2 3" key="1">
    <citation type="submission" date="2018-10" db="EMBL/GenBank/DDBJ databases">
        <title>Falsibacillus sp. genome draft.</title>
        <authorList>
            <person name="Shi S."/>
        </authorList>
    </citation>
    <scope>NUCLEOTIDE SEQUENCE [LARGE SCALE GENOMIC DNA]</scope>
    <source>
        <strain evidence="2 3">GY 10110</strain>
    </source>
</reference>
<sequence length="212" mass="23404">MTKGKKAIFLIIAAAGLVSIIMSVYPILMSFFNGGATFVDEASNITIGPDKYIIGKDIDPGVYDVDVLEGRLTFMQRQLSKQDKVLGLRLNKGEHVDVNGKGKIKLSPAGFKQVSMGEDGKYDFPHSGFYQVGKQIPEGEYVIFFTDTGQEKNKDNEKPFVQVLSPKGKILQSYNLKGSGTTTVALKKGQTLEIEKFLFHESTNMIVSLKKK</sequence>
<evidence type="ECO:0000313" key="2">
    <source>
        <dbReference type="EMBL" id="RLQ94887.1"/>
    </source>
</evidence>